<protein>
    <recommendedName>
        <fullName evidence="2">DUF6533 domain-containing protein</fullName>
    </recommendedName>
</protein>
<name>A0A8H6I5A4_9AGAR</name>
<dbReference type="OrthoDB" id="3341843at2759"/>
<feature type="transmembrane region" description="Helical" evidence="1">
    <location>
        <begin position="56"/>
        <end position="77"/>
    </location>
</feature>
<dbReference type="InterPro" id="IPR045340">
    <property type="entry name" value="DUF6533"/>
</dbReference>
<feature type="transmembrane region" description="Helical" evidence="1">
    <location>
        <begin position="170"/>
        <end position="192"/>
    </location>
</feature>
<dbReference type="Pfam" id="PF20151">
    <property type="entry name" value="DUF6533"/>
    <property type="match status" value="1"/>
</dbReference>
<feature type="domain" description="DUF6533" evidence="2">
    <location>
        <begin position="22"/>
        <end position="66"/>
    </location>
</feature>
<keyword evidence="1" id="KW-0472">Membrane</keyword>
<evidence type="ECO:0000313" key="4">
    <source>
        <dbReference type="Proteomes" id="UP000521943"/>
    </source>
</evidence>
<gene>
    <name evidence="3" type="ORF">DFP72DRAFT_888184</name>
</gene>
<feature type="transmembrane region" description="Helical" evidence="1">
    <location>
        <begin position="122"/>
        <end position="150"/>
    </location>
</feature>
<feature type="transmembrane region" description="Helical" evidence="1">
    <location>
        <begin position="89"/>
        <end position="110"/>
    </location>
</feature>
<reference evidence="3 4" key="1">
    <citation type="submission" date="2020-07" db="EMBL/GenBank/DDBJ databases">
        <title>Comparative genomics of pyrophilous fungi reveals a link between fire events and developmental genes.</title>
        <authorList>
            <consortium name="DOE Joint Genome Institute"/>
            <person name="Steindorff A.S."/>
            <person name="Carver A."/>
            <person name="Calhoun S."/>
            <person name="Stillman K."/>
            <person name="Liu H."/>
            <person name="Lipzen A."/>
            <person name="Pangilinan J."/>
            <person name="Labutti K."/>
            <person name="Bruns T.D."/>
            <person name="Grigoriev I.V."/>
        </authorList>
    </citation>
    <scope>NUCLEOTIDE SEQUENCE [LARGE SCALE GENOMIC DNA]</scope>
    <source>
        <strain evidence="3 4">CBS 144469</strain>
    </source>
</reference>
<organism evidence="3 4">
    <name type="scientific">Ephemerocybe angulata</name>
    <dbReference type="NCBI Taxonomy" id="980116"/>
    <lineage>
        <taxon>Eukaryota</taxon>
        <taxon>Fungi</taxon>
        <taxon>Dikarya</taxon>
        <taxon>Basidiomycota</taxon>
        <taxon>Agaricomycotina</taxon>
        <taxon>Agaricomycetes</taxon>
        <taxon>Agaricomycetidae</taxon>
        <taxon>Agaricales</taxon>
        <taxon>Agaricineae</taxon>
        <taxon>Psathyrellaceae</taxon>
        <taxon>Ephemerocybe</taxon>
    </lineage>
</organism>
<evidence type="ECO:0000259" key="2">
    <source>
        <dbReference type="Pfam" id="PF20151"/>
    </source>
</evidence>
<dbReference type="EMBL" id="JACGCI010000019">
    <property type="protein sequence ID" value="KAF6758137.1"/>
    <property type="molecule type" value="Genomic_DNA"/>
</dbReference>
<proteinExistence type="predicted"/>
<keyword evidence="4" id="KW-1185">Reference proteome</keyword>
<sequence>MNKEALLTALVEFGNSQQSIKYAYFASLAFALAEGLQCFPHEVTLIWASKWNSGKVLYLAARYIVFAELAVPGLYVLRSDLSVVTCRRLFAAGAVLNSVEVTAAEAIMFLRVYALGGTDRRLGAFLLAMFLGVHIGVYGFLLKFLNSILYTPSPLPTIVACLPTEANNHMLSIVFILLLVSELVILLITFGLCITKHKSTNSPLVATFSRDGLFYYVFVSAVSAGNIICNLAAPTGYIYLLTVPQMVLHSTLSTRMVLHIRRVGSGVFDTNGEVALTSLEKEHATQGQLLSMEFAAAPQSTNGGTGMLESGVAR</sequence>
<dbReference type="Proteomes" id="UP000521943">
    <property type="component" value="Unassembled WGS sequence"/>
</dbReference>
<feature type="transmembrane region" description="Helical" evidence="1">
    <location>
        <begin position="213"/>
        <end position="233"/>
    </location>
</feature>
<dbReference type="AlphaFoldDB" id="A0A8H6I5A4"/>
<comment type="caution">
    <text evidence="3">The sequence shown here is derived from an EMBL/GenBank/DDBJ whole genome shotgun (WGS) entry which is preliminary data.</text>
</comment>
<evidence type="ECO:0000313" key="3">
    <source>
        <dbReference type="EMBL" id="KAF6758137.1"/>
    </source>
</evidence>
<accession>A0A8H6I5A4</accession>
<evidence type="ECO:0000256" key="1">
    <source>
        <dbReference type="SAM" id="Phobius"/>
    </source>
</evidence>
<keyword evidence="1" id="KW-0812">Transmembrane</keyword>
<keyword evidence="1" id="KW-1133">Transmembrane helix</keyword>